<feature type="signal peptide" evidence="1">
    <location>
        <begin position="1"/>
        <end position="29"/>
    </location>
</feature>
<dbReference type="AlphaFoldDB" id="A0A4Y6V897"/>
<dbReference type="RefSeq" id="WP_141492429.1">
    <property type="nucleotide sequence ID" value="NZ_CP032485.1"/>
</dbReference>
<keyword evidence="3" id="KW-1185">Reference proteome</keyword>
<accession>A0A4Y6V897</accession>
<feature type="chain" id="PRO_5021505431" evidence="1">
    <location>
        <begin position="30"/>
        <end position="401"/>
    </location>
</feature>
<gene>
    <name evidence="2" type="ORF">D5366_04285</name>
</gene>
<dbReference type="InterPro" id="IPR033379">
    <property type="entry name" value="Acid_Pase_AS"/>
</dbReference>
<dbReference type="InterPro" id="IPR000560">
    <property type="entry name" value="His_Pase_clade-2"/>
</dbReference>
<keyword evidence="1" id="KW-0732">Signal</keyword>
<dbReference type="Gene3D" id="3.40.50.1240">
    <property type="entry name" value="Phosphoglycerate mutase-like"/>
    <property type="match status" value="2"/>
</dbReference>
<dbReference type="InterPro" id="IPR029033">
    <property type="entry name" value="His_PPase_superfam"/>
</dbReference>
<dbReference type="Proteomes" id="UP000317214">
    <property type="component" value="Chromosome"/>
</dbReference>
<sequence length="401" mass="44500">MKMLPTFCRILTLGCVVSAGLLSAPRLYAAPKENAVLEKVVFLGRHGVRSPTKSVDELRLMTGFNWPEWPVKPGEMTEHGEQALAAMVKAVRGRYVQQGFLSTQKCPSDSHAFVVWADGADHRTQRTGEIWAQNIAPSCGVVARWAEGKQNPIYNGLSVQGISTSDHMAVLKDFMTLSSRPMPPAVAAGLAHLQAWVAPGGCVLGHKSSECFRMPLSLEWKDGKPHLKGGVATAGMLAENFLLMQAEGFPAEDFGPEHADVEQAIQLVMPVHEYESRLLRRTPAYARVKNGFMAAAIRNFLMDRDVKNIPGVSTKTRMLVLAGHDSNQDAMMALFGLSWRFADQPDSTAPDTVMAFERWRRPNGRREFFVRIYHQSLNELRNAQEPDVKRNVITLVPRRGL</sequence>
<dbReference type="Pfam" id="PF00328">
    <property type="entry name" value="His_Phos_2"/>
    <property type="match status" value="1"/>
</dbReference>
<dbReference type="SUPFAM" id="SSF53254">
    <property type="entry name" value="Phosphoglycerate mutase-like"/>
    <property type="match status" value="1"/>
</dbReference>
<evidence type="ECO:0000256" key="1">
    <source>
        <dbReference type="SAM" id="SignalP"/>
    </source>
</evidence>
<dbReference type="OrthoDB" id="395886at2"/>
<organism evidence="2 3">
    <name type="scientific">Neokomagataea tanensis</name>
    <dbReference type="NCBI Taxonomy" id="661191"/>
    <lineage>
        <taxon>Bacteria</taxon>
        <taxon>Pseudomonadati</taxon>
        <taxon>Pseudomonadota</taxon>
        <taxon>Alphaproteobacteria</taxon>
        <taxon>Acetobacterales</taxon>
        <taxon>Acetobacteraceae</taxon>
        <taxon>Neokomagataea</taxon>
    </lineage>
</organism>
<proteinExistence type="predicted"/>
<protein>
    <submittedName>
        <fullName evidence="2">Histidine-type phosphatase</fullName>
    </submittedName>
</protein>
<reference evidence="2 3" key="1">
    <citation type="submission" date="2018-09" db="EMBL/GenBank/DDBJ databases">
        <title>The complete genome sequence of Neokomagataea tanensis NBRC 106556(T).</title>
        <authorList>
            <person name="Chua K.-O."/>
            <person name="See-Too W.-S."/>
            <person name="Hong K.-W."/>
            <person name="Yin W.-F."/>
            <person name="Chan K.-G."/>
        </authorList>
    </citation>
    <scope>NUCLEOTIDE SEQUENCE [LARGE SCALE GENOMIC DNA]</scope>
    <source>
        <strain evidence="3">AH13 \ NBRC 106556</strain>
    </source>
</reference>
<dbReference type="KEGG" id="ntn:D5366_04285"/>
<evidence type="ECO:0000313" key="2">
    <source>
        <dbReference type="EMBL" id="QDH24585.1"/>
    </source>
</evidence>
<dbReference type="PROSITE" id="PS00616">
    <property type="entry name" value="HIS_ACID_PHOSPHAT_1"/>
    <property type="match status" value="1"/>
</dbReference>
<name>A0A4Y6V897_9PROT</name>
<evidence type="ECO:0000313" key="3">
    <source>
        <dbReference type="Proteomes" id="UP000317214"/>
    </source>
</evidence>
<dbReference type="EMBL" id="CP032485">
    <property type="protein sequence ID" value="QDH24585.1"/>
    <property type="molecule type" value="Genomic_DNA"/>
</dbReference>